<evidence type="ECO:0000313" key="1">
    <source>
        <dbReference type="EMBL" id="QHT99377.1"/>
    </source>
</evidence>
<dbReference type="AlphaFoldDB" id="A0A6C0J5Z6"/>
<accession>A0A6C0J5Z6</accession>
<sequence>MVFTNEDYERMLSRILEWSETKYTFDATTFEGIQDNYQEYGGFTMGQETAIENVYNNWRIEKWYNKTYPDIN</sequence>
<proteinExistence type="predicted"/>
<reference evidence="1" key="1">
    <citation type="journal article" date="2020" name="Nature">
        <title>Giant virus diversity and host interactions through global metagenomics.</title>
        <authorList>
            <person name="Schulz F."/>
            <person name="Roux S."/>
            <person name="Paez-Espino D."/>
            <person name="Jungbluth S."/>
            <person name="Walsh D.A."/>
            <person name="Denef V.J."/>
            <person name="McMahon K.D."/>
            <person name="Konstantinidis K.T."/>
            <person name="Eloe-Fadrosh E.A."/>
            <person name="Kyrpides N.C."/>
            <person name="Woyke T."/>
        </authorList>
    </citation>
    <scope>NUCLEOTIDE SEQUENCE</scope>
    <source>
        <strain evidence="1">GVMAG-M-3300025699-48</strain>
    </source>
</reference>
<dbReference type="EMBL" id="MN740307">
    <property type="protein sequence ID" value="QHT99377.1"/>
    <property type="molecule type" value="Genomic_DNA"/>
</dbReference>
<organism evidence="1">
    <name type="scientific">viral metagenome</name>
    <dbReference type="NCBI Taxonomy" id="1070528"/>
    <lineage>
        <taxon>unclassified sequences</taxon>
        <taxon>metagenomes</taxon>
        <taxon>organismal metagenomes</taxon>
    </lineage>
</organism>
<protein>
    <submittedName>
        <fullName evidence="1">Uncharacterized protein</fullName>
    </submittedName>
</protein>
<name>A0A6C0J5Z6_9ZZZZ</name>